<evidence type="ECO:0000256" key="12">
    <source>
        <dbReference type="ARBA" id="ARBA00051157"/>
    </source>
</evidence>
<dbReference type="PANTHER" id="PTHR22976:SF2">
    <property type="entry name" value="BIOTIN SYNTHASE, MITOCHONDRIAL"/>
    <property type="match status" value="1"/>
</dbReference>
<evidence type="ECO:0000256" key="5">
    <source>
        <dbReference type="ARBA" id="ARBA00022679"/>
    </source>
</evidence>
<evidence type="ECO:0000256" key="9">
    <source>
        <dbReference type="ARBA" id="ARBA00022756"/>
    </source>
</evidence>
<keyword evidence="11 13" id="KW-0411">Iron-sulfur</keyword>
<dbReference type="Pfam" id="PF06968">
    <property type="entry name" value="BATS"/>
    <property type="match status" value="1"/>
</dbReference>
<evidence type="ECO:0000256" key="2">
    <source>
        <dbReference type="ARBA" id="ARBA00010765"/>
    </source>
</evidence>
<comment type="subunit">
    <text evidence="13">Homodimer.</text>
</comment>
<evidence type="ECO:0000256" key="3">
    <source>
        <dbReference type="ARBA" id="ARBA00012236"/>
    </source>
</evidence>
<dbReference type="InterPro" id="IPR002684">
    <property type="entry name" value="Biotin_synth/BioAB"/>
</dbReference>
<dbReference type="GO" id="GO:0051539">
    <property type="term" value="F:4 iron, 4 sulfur cluster binding"/>
    <property type="evidence" value="ECO:0007669"/>
    <property type="project" value="UniProtKB-KW"/>
</dbReference>
<evidence type="ECO:0000313" key="17">
    <source>
        <dbReference type="Proteomes" id="UP000012019"/>
    </source>
</evidence>
<dbReference type="SMART" id="SM00729">
    <property type="entry name" value="Elp3"/>
    <property type="match status" value="1"/>
</dbReference>
<dbReference type="GO" id="GO:0051537">
    <property type="term" value="F:2 iron, 2 sulfur cluster binding"/>
    <property type="evidence" value="ECO:0007669"/>
    <property type="project" value="UniProtKB-KW"/>
</dbReference>
<comment type="cofactor">
    <cofactor evidence="13">
        <name>[2Fe-2S] cluster</name>
        <dbReference type="ChEBI" id="CHEBI:190135"/>
    </cofactor>
    <text evidence="13">Binds 1 [2Fe-2S] cluster. The cluster is coordinated with 3 cysteines and 1 arginine.</text>
</comment>
<feature type="binding site" evidence="13 14">
    <location>
        <position position="137"/>
    </location>
    <ligand>
        <name>[2Fe-2S] cluster</name>
        <dbReference type="ChEBI" id="CHEBI:190135"/>
    </ligand>
</feature>
<dbReference type="NCBIfam" id="TIGR00433">
    <property type="entry name" value="bioB"/>
    <property type="match status" value="1"/>
</dbReference>
<feature type="binding site" evidence="13 14">
    <location>
        <position position="62"/>
    </location>
    <ligand>
        <name>[4Fe-4S] cluster</name>
        <dbReference type="ChEBI" id="CHEBI:49883"/>
        <note>4Fe-4S-S-AdoMet</note>
    </ligand>
</feature>
<dbReference type="SFLD" id="SFLDF00272">
    <property type="entry name" value="biotin_synthase"/>
    <property type="match status" value="1"/>
</dbReference>
<keyword evidence="10 13" id="KW-0408">Iron</keyword>
<evidence type="ECO:0000256" key="7">
    <source>
        <dbReference type="ARBA" id="ARBA00022714"/>
    </source>
</evidence>
<dbReference type="SMART" id="SM00876">
    <property type="entry name" value="BATS"/>
    <property type="match status" value="1"/>
</dbReference>
<dbReference type="Pfam" id="PF04055">
    <property type="entry name" value="Radical_SAM"/>
    <property type="match status" value="1"/>
</dbReference>
<dbReference type="PIRSF" id="PIRSF001619">
    <property type="entry name" value="Biotin_synth"/>
    <property type="match status" value="1"/>
</dbReference>
<feature type="binding site" evidence="13 14">
    <location>
        <position position="69"/>
    </location>
    <ligand>
        <name>[4Fe-4S] cluster</name>
        <dbReference type="ChEBI" id="CHEBI:49883"/>
        <note>4Fe-4S-S-AdoMet</note>
    </ligand>
</feature>
<keyword evidence="6 13" id="KW-0949">S-adenosyl-L-methionine</keyword>
<dbReference type="SFLD" id="SFLDG01278">
    <property type="entry name" value="biotin_synthase_like"/>
    <property type="match status" value="1"/>
</dbReference>
<comment type="function">
    <text evidence="13">Catalyzes the conversion of dethiobiotin (DTB) to biotin by the insertion of a sulfur atom into dethiobiotin via a radical-based mechanism.</text>
</comment>
<comment type="similarity">
    <text evidence="2 13">Belongs to the radical SAM superfamily. Biotin synthase family.</text>
</comment>
<dbReference type="eggNOG" id="COG0502">
    <property type="taxonomic scope" value="Bacteria"/>
</dbReference>
<gene>
    <name evidence="13" type="primary">bioB</name>
    <name evidence="16" type="ORF">MPL1_06180</name>
</gene>
<dbReference type="UniPathway" id="UPA00078">
    <property type="reaction ID" value="UER00162"/>
</dbReference>
<proteinExistence type="inferred from homology"/>
<evidence type="ECO:0000256" key="10">
    <source>
        <dbReference type="ARBA" id="ARBA00023004"/>
    </source>
</evidence>
<evidence type="ECO:0000313" key="16">
    <source>
        <dbReference type="EMBL" id="EMR13219.1"/>
    </source>
</evidence>
<keyword evidence="8 13" id="KW-0479">Metal-binding</keyword>
<reference evidence="16 17" key="1">
    <citation type="journal article" date="2013" name="Genome Announc.">
        <title>Draft Genome Sequence of Methylophaga lonarensis MPLT, a Haloalkaliphilic (Non-Methane-Utilizing) Methylotroph.</title>
        <authorList>
            <person name="Shetty S.A."/>
            <person name="Marathe N.P."/>
            <person name="Munot H."/>
            <person name="Antony C.P."/>
            <person name="Dhotre D.P."/>
            <person name="Murrell J.C."/>
            <person name="Shouche Y.S."/>
        </authorList>
    </citation>
    <scope>NUCLEOTIDE SEQUENCE [LARGE SCALE GENOMIC DNA]</scope>
    <source>
        <strain evidence="16 17">MPL</strain>
    </source>
</reference>
<name>M7PS18_9GAMM</name>
<keyword evidence="9 13" id="KW-0093">Biotin biosynthesis</keyword>
<keyword evidence="17" id="KW-1185">Reference proteome</keyword>
<dbReference type="FunFam" id="3.20.20.70:FF:000011">
    <property type="entry name" value="Biotin synthase"/>
    <property type="match status" value="1"/>
</dbReference>
<comment type="caution">
    <text evidence="16">The sequence shown here is derived from an EMBL/GenBank/DDBJ whole genome shotgun (WGS) entry which is preliminary data.</text>
</comment>
<dbReference type="PATRIC" id="fig|1286106.3.peg.1244"/>
<keyword evidence="4 13" id="KW-0004">4Fe-4S</keyword>
<dbReference type="STRING" id="1286106.MPL1_06180"/>
<evidence type="ECO:0000256" key="8">
    <source>
        <dbReference type="ARBA" id="ARBA00022723"/>
    </source>
</evidence>
<dbReference type="HAMAP" id="MF_01694">
    <property type="entry name" value="BioB"/>
    <property type="match status" value="1"/>
</dbReference>
<dbReference type="Gene3D" id="3.20.20.70">
    <property type="entry name" value="Aldolase class I"/>
    <property type="match status" value="1"/>
</dbReference>
<dbReference type="AlphaFoldDB" id="M7PS18"/>
<dbReference type="GO" id="GO:0004076">
    <property type="term" value="F:biotin synthase activity"/>
    <property type="evidence" value="ECO:0007669"/>
    <property type="project" value="UniProtKB-UniRule"/>
</dbReference>
<dbReference type="RefSeq" id="WP_009726238.1">
    <property type="nucleotide sequence ID" value="NZ_APHR01000030.1"/>
</dbReference>
<evidence type="ECO:0000259" key="15">
    <source>
        <dbReference type="PROSITE" id="PS51918"/>
    </source>
</evidence>
<dbReference type="SUPFAM" id="SSF102114">
    <property type="entry name" value="Radical SAM enzymes"/>
    <property type="match status" value="1"/>
</dbReference>
<comment type="cofactor">
    <cofactor evidence="14">
        <name>[2Fe-2S] cluster</name>
        <dbReference type="ChEBI" id="CHEBI:190135"/>
    </cofactor>
    <text evidence="14">Binds 1 [2Fe-2S] cluster. The cluster is coordinated with 3 cysteines and 1 arginine.</text>
</comment>
<dbReference type="GO" id="GO:0009102">
    <property type="term" value="P:biotin biosynthetic process"/>
    <property type="evidence" value="ECO:0007669"/>
    <property type="project" value="UniProtKB-UniRule"/>
</dbReference>
<dbReference type="EMBL" id="APHR01000030">
    <property type="protein sequence ID" value="EMR13219.1"/>
    <property type="molecule type" value="Genomic_DNA"/>
</dbReference>
<evidence type="ECO:0000256" key="4">
    <source>
        <dbReference type="ARBA" id="ARBA00022485"/>
    </source>
</evidence>
<accession>M7PS18</accession>
<dbReference type="SFLD" id="SFLDS00029">
    <property type="entry name" value="Radical_SAM"/>
    <property type="match status" value="1"/>
</dbReference>
<feature type="binding site" evidence="13 14">
    <location>
        <position position="66"/>
    </location>
    <ligand>
        <name>[4Fe-4S] cluster</name>
        <dbReference type="ChEBI" id="CHEBI:49883"/>
        <note>4Fe-4S-S-AdoMet</note>
    </ligand>
</feature>
<evidence type="ECO:0000256" key="14">
    <source>
        <dbReference type="PIRSR" id="PIRSR001619-1"/>
    </source>
</evidence>
<dbReference type="OrthoDB" id="9786826at2"/>
<comment type="cofactor">
    <cofactor evidence="13 14">
        <name>[4Fe-4S] cluster</name>
        <dbReference type="ChEBI" id="CHEBI:49883"/>
    </cofactor>
    <text evidence="13 14">Binds 1 [4Fe-4S] cluster. The cluster is coordinated with 3 cysteines and an exchangeable S-adenosyl-L-methionine.</text>
</comment>
<organism evidence="16 17">
    <name type="scientific">Methylophaga lonarensis MPL</name>
    <dbReference type="NCBI Taxonomy" id="1286106"/>
    <lineage>
        <taxon>Bacteria</taxon>
        <taxon>Pseudomonadati</taxon>
        <taxon>Pseudomonadota</taxon>
        <taxon>Gammaproteobacteria</taxon>
        <taxon>Thiotrichales</taxon>
        <taxon>Piscirickettsiaceae</taxon>
        <taxon>Methylophaga</taxon>
    </lineage>
</organism>
<feature type="domain" description="Radical SAM core" evidence="15">
    <location>
        <begin position="47"/>
        <end position="265"/>
    </location>
</feature>
<dbReference type="CDD" id="cd01335">
    <property type="entry name" value="Radical_SAM"/>
    <property type="match status" value="1"/>
</dbReference>
<keyword evidence="7 13" id="KW-0001">2Fe-2S</keyword>
<sequence>MTQTIAEPNAPIRHDWQLDEIAALFDLPFNDLLFRAQTVHRQHFDANSVQISTLLSIKTGGCAEDCGYCPQSAHHPSAVKAEPLMPLDKVLESASQAKATGASRFCMGAAWRNLKDRDLERVAAMVEGVKDLGLETCVTLGMLEQHQAKRLKEAGLDYYNHNLDTSPEFYGDIISTRTYQDRLDTLSHVREAGIHVCSGGIVGMGEGRNDRAGLLASLANLPSHPESVPINLLVQVEGTPLDGIQALDPFEFVRTIAVARIMMPKSFVRLSAGRENMSDELQAMAFLAGANSIFYGEKLLTTDNPDTDHDQQLFARLGITPLQVNNVSEQNCSSAA</sequence>
<dbReference type="InterPro" id="IPR024177">
    <property type="entry name" value="Biotin_synthase"/>
</dbReference>
<dbReference type="GO" id="GO:0005506">
    <property type="term" value="F:iron ion binding"/>
    <property type="evidence" value="ECO:0007669"/>
    <property type="project" value="UniProtKB-UniRule"/>
</dbReference>
<evidence type="ECO:0000256" key="1">
    <source>
        <dbReference type="ARBA" id="ARBA00004942"/>
    </source>
</evidence>
<dbReference type="PANTHER" id="PTHR22976">
    <property type="entry name" value="BIOTIN SYNTHASE"/>
    <property type="match status" value="1"/>
</dbReference>
<dbReference type="InterPro" id="IPR010722">
    <property type="entry name" value="BATS_dom"/>
</dbReference>
<comment type="catalytic activity">
    <reaction evidence="12 13">
        <text>(4R,5S)-dethiobiotin + (sulfur carrier)-SH + 2 reduced [2Fe-2S]-[ferredoxin] + 2 S-adenosyl-L-methionine = (sulfur carrier)-H + biotin + 2 5'-deoxyadenosine + 2 L-methionine + 2 oxidized [2Fe-2S]-[ferredoxin]</text>
        <dbReference type="Rhea" id="RHEA:22060"/>
        <dbReference type="Rhea" id="RHEA-COMP:10000"/>
        <dbReference type="Rhea" id="RHEA-COMP:10001"/>
        <dbReference type="Rhea" id="RHEA-COMP:14737"/>
        <dbReference type="Rhea" id="RHEA-COMP:14739"/>
        <dbReference type="ChEBI" id="CHEBI:17319"/>
        <dbReference type="ChEBI" id="CHEBI:29917"/>
        <dbReference type="ChEBI" id="CHEBI:33737"/>
        <dbReference type="ChEBI" id="CHEBI:33738"/>
        <dbReference type="ChEBI" id="CHEBI:57586"/>
        <dbReference type="ChEBI" id="CHEBI:57844"/>
        <dbReference type="ChEBI" id="CHEBI:59789"/>
        <dbReference type="ChEBI" id="CHEBI:64428"/>
        <dbReference type="ChEBI" id="CHEBI:149473"/>
        <dbReference type="EC" id="2.8.1.6"/>
    </reaction>
</comment>
<evidence type="ECO:0000256" key="11">
    <source>
        <dbReference type="ARBA" id="ARBA00023014"/>
    </source>
</evidence>
<dbReference type="InterPro" id="IPR007197">
    <property type="entry name" value="rSAM"/>
</dbReference>
<feature type="binding site" evidence="13 14">
    <location>
        <position position="197"/>
    </location>
    <ligand>
        <name>[2Fe-2S] cluster</name>
        <dbReference type="ChEBI" id="CHEBI:190135"/>
    </ligand>
</feature>
<feature type="binding site" evidence="13 14">
    <location>
        <position position="269"/>
    </location>
    <ligand>
        <name>[2Fe-2S] cluster</name>
        <dbReference type="ChEBI" id="CHEBI:190135"/>
    </ligand>
</feature>
<dbReference type="PROSITE" id="PS51918">
    <property type="entry name" value="RADICAL_SAM"/>
    <property type="match status" value="1"/>
</dbReference>
<keyword evidence="5 13" id="KW-0808">Transferase</keyword>
<feature type="binding site" evidence="13 14">
    <location>
        <position position="106"/>
    </location>
    <ligand>
        <name>[2Fe-2S] cluster</name>
        <dbReference type="ChEBI" id="CHEBI:190135"/>
    </ligand>
</feature>
<dbReference type="Proteomes" id="UP000012019">
    <property type="component" value="Unassembled WGS sequence"/>
</dbReference>
<dbReference type="InterPro" id="IPR006638">
    <property type="entry name" value="Elp3/MiaA/NifB-like_rSAM"/>
</dbReference>
<evidence type="ECO:0000256" key="13">
    <source>
        <dbReference type="HAMAP-Rule" id="MF_01694"/>
    </source>
</evidence>
<comment type="pathway">
    <text evidence="1 13">Cofactor biosynthesis; biotin biosynthesis; biotin from 7,8-diaminononanoate: step 2/2.</text>
</comment>
<protein>
    <recommendedName>
        <fullName evidence="3 13">Biotin synthase</fullName>
        <ecNumber evidence="3 13">2.8.1.6</ecNumber>
    </recommendedName>
</protein>
<dbReference type="InterPro" id="IPR058240">
    <property type="entry name" value="rSAM_sf"/>
</dbReference>
<evidence type="ECO:0000256" key="6">
    <source>
        <dbReference type="ARBA" id="ARBA00022691"/>
    </source>
</evidence>
<dbReference type="EC" id="2.8.1.6" evidence="3 13"/>
<dbReference type="SFLD" id="SFLDG01060">
    <property type="entry name" value="BATS_domain_containing"/>
    <property type="match status" value="1"/>
</dbReference>
<dbReference type="InterPro" id="IPR013785">
    <property type="entry name" value="Aldolase_TIM"/>
</dbReference>